<dbReference type="Proteomes" id="UP000009309">
    <property type="component" value="Unassembled WGS sequence"/>
</dbReference>
<dbReference type="AlphaFoldDB" id="I2GKY7"/>
<keyword evidence="2" id="KW-1185">Reference proteome</keyword>
<dbReference type="InterPro" id="IPR007367">
    <property type="entry name" value="DUF433"/>
</dbReference>
<accession>I2GKY7</accession>
<evidence type="ECO:0008006" key="3">
    <source>
        <dbReference type="Google" id="ProtNLM"/>
    </source>
</evidence>
<name>I2GKY7_9BACT</name>
<dbReference type="Gene3D" id="1.10.10.10">
    <property type="entry name" value="Winged helix-like DNA-binding domain superfamily/Winged helix DNA-binding domain"/>
    <property type="match status" value="1"/>
</dbReference>
<proteinExistence type="predicted"/>
<dbReference type="PANTHER" id="PTHR34849:SF3">
    <property type="entry name" value="SSR2962 PROTEIN"/>
    <property type="match status" value="1"/>
</dbReference>
<comment type="caution">
    <text evidence="1">The sequence shown here is derived from an EMBL/GenBank/DDBJ whole genome shotgun (WGS) entry which is preliminary data.</text>
</comment>
<dbReference type="InterPro" id="IPR036388">
    <property type="entry name" value="WH-like_DNA-bd_sf"/>
</dbReference>
<dbReference type="EMBL" id="CAIT01000007">
    <property type="protein sequence ID" value="CCH54563.1"/>
    <property type="molecule type" value="Genomic_DNA"/>
</dbReference>
<organism evidence="1 2">
    <name type="scientific">Fibrisoma limi BUZ 3</name>
    <dbReference type="NCBI Taxonomy" id="1185876"/>
    <lineage>
        <taxon>Bacteria</taxon>
        <taxon>Pseudomonadati</taxon>
        <taxon>Bacteroidota</taxon>
        <taxon>Cytophagia</taxon>
        <taxon>Cytophagales</taxon>
        <taxon>Spirosomataceae</taxon>
        <taxon>Fibrisoma</taxon>
    </lineage>
</organism>
<dbReference type="SUPFAM" id="SSF46689">
    <property type="entry name" value="Homeodomain-like"/>
    <property type="match status" value="1"/>
</dbReference>
<dbReference type="InterPro" id="IPR009057">
    <property type="entry name" value="Homeodomain-like_sf"/>
</dbReference>
<reference evidence="1 2" key="1">
    <citation type="journal article" date="2012" name="J. Bacteriol.">
        <title>Genome Sequence of the Filamentous Bacterium Fibrisoma limi BUZ 3T.</title>
        <authorList>
            <person name="Filippini M."/>
            <person name="Qi W."/>
            <person name="Jaenicke S."/>
            <person name="Goesmann A."/>
            <person name="Smits T.H."/>
            <person name="Bagheri H.C."/>
        </authorList>
    </citation>
    <scope>NUCLEOTIDE SEQUENCE [LARGE SCALE GENOMIC DNA]</scope>
    <source>
        <strain evidence="2">BUZ 3T</strain>
    </source>
</reference>
<dbReference type="eggNOG" id="COG2442">
    <property type="taxonomic scope" value="Bacteria"/>
</dbReference>
<dbReference type="RefSeq" id="WP_009283141.1">
    <property type="nucleotide sequence ID" value="NZ_CAIT01000007.1"/>
</dbReference>
<evidence type="ECO:0000313" key="1">
    <source>
        <dbReference type="EMBL" id="CCH54563.1"/>
    </source>
</evidence>
<dbReference type="STRING" id="1185876.BN8_03745"/>
<evidence type="ECO:0000313" key="2">
    <source>
        <dbReference type="Proteomes" id="UP000009309"/>
    </source>
</evidence>
<sequence>MNTINWRDYITANPKIMVGKPTIKGTRITVELIVDKLAYGETVDEILIDYPHITRDAIFACLHYAADAVRNDIIFDLAA</sequence>
<protein>
    <recommendedName>
        <fullName evidence="3">DUF433 domain-containing protein</fullName>
    </recommendedName>
</protein>
<dbReference type="OrthoDB" id="1494556at2"/>
<dbReference type="PANTHER" id="PTHR34849">
    <property type="entry name" value="SSL5025 PROTEIN"/>
    <property type="match status" value="1"/>
</dbReference>
<gene>
    <name evidence="1" type="ORF">BN8_03745</name>
</gene>
<dbReference type="Pfam" id="PF04255">
    <property type="entry name" value="DUF433"/>
    <property type="match status" value="1"/>
</dbReference>